<name>A0ABQ6SZA8_9GAMM</name>
<dbReference type="Proteomes" id="UP000326367">
    <property type="component" value="Unassembled WGS sequence"/>
</dbReference>
<reference evidence="1 2" key="1">
    <citation type="journal article" date="2020" name="Antonie Van Leeuwenhoek">
        <title>Stenotrophomonas cyclobalanopsidis sp. nov., isolated from the leaf spot disease of Cyclobalanopsis patelliformis.</title>
        <authorList>
            <person name="Bian D.R."/>
            <person name="Xue H."/>
            <person name="Piao C.G."/>
            <person name="Li Y."/>
        </authorList>
    </citation>
    <scope>NUCLEOTIDE SEQUENCE [LARGE SCALE GENOMIC DNA]</scope>
    <source>
        <strain evidence="1 2">TPQG1-4</strain>
    </source>
</reference>
<comment type="caution">
    <text evidence="1">The sequence shown here is derived from an EMBL/GenBank/DDBJ whole genome shotgun (WGS) entry which is preliminary data.</text>
</comment>
<protein>
    <submittedName>
        <fullName evidence="1">Uncharacterized protein</fullName>
    </submittedName>
</protein>
<dbReference type="RefSeq" id="WP_150455023.1">
    <property type="nucleotide sequence ID" value="NZ_VYKI01000015.1"/>
</dbReference>
<evidence type="ECO:0000313" key="1">
    <source>
        <dbReference type="EMBL" id="KAA8996769.1"/>
    </source>
</evidence>
<accession>A0ABQ6SZA8</accession>
<proteinExistence type="predicted"/>
<dbReference type="EMBL" id="VYKI01000015">
    <property type="protein sequence ID" value="KAA8996769.1"/>
    <property type="molecule type" value="Genomic_DNA"/>
</dbReference>
<organism evidence="1 2">
    <name type="scientific">Stenotrophomonas cyclobalanopsidis</name>
    <dbReference type="NCBI Taxonomy" id="2771362"/>
    <lineage>
        <taxon>Bacteria</taxon>
        <taxon>Pseudomonadati</taxon>
        <taxon>Pseudomonadota</taxon>
        <taxon>Gammaproteobacteria</taxon>
        <taxon>Lysobacterales</taxon>
        <taxon>Lysobacteraceae</taxon>
        <taxon>Stenotrophomonas</taxon>
    </lineage>
</organism>
<keyword evidence="2" id="KW-1185">Reference proteome</keyword>
<evidence type="ECO:0000313" key="2">
    <source>
        <dbReference type="Proteomes" id="UP000326367"/>
    </source>
</evidence>
<sequence>MAAVSNKVVETVARAVFKRSPVLVTELYSSAGAQPRRYDSAEALCEHGRALQWVSGGKLLIGVQYADMGGAVRVRPFDSGRGDSARAMVSGWGMISILLPMAIDANVAAKVQALTERAALARERGALEVPPVCDWNWKAVEAHKRRLQEVLKKAL</sequence>
<gene>
    <name evidence="1" type="ORF">FJU31_12425</name>
</gene>